<dbReference type="InterPro" id="IPR001959">
    <property type="entry name" value="Transposase"/>
</dbReference>
<dbReference type="EMBL" id="DACRBY010000001">
    <property type="protein sequence ID" value="HAS8538286.1"/>
    <property type="molecule type" value="Genomic_DNA"/>
</dbReference>
<gene>
    <name evidence="10" type="ORF">I7730_00540</name>
</gene>
<dbReference type="Pfam" id="PF07282">
    <property type="entry name" value="Cas12f1-like_TNB"/>
    <property type="match status" value="1"/>
</dbReference>
<dbReference type="GO" id="GO:0046872">
    <property type="term" value="F:metal ion binding"/>
    <property type="evidence" value="ECO:0007669"/>
    <property type="project" value="UniProtKB-KW"/>
</dbReference>
<evidence type="ECO:0000256" key="1">
    <source>
        <dbReference type="ARBA" id="ARBA00008761"/>
    </source>
</evidence>
<sequence>MQLAHRIELKPNNTQRTYFAKACGVARFTWNWALFEWQKQYKEFIDGKRDKKPNGKALKKELNAIKKLDFPWMYEVTKYAAQQPFINLDKAYKAFFKGTAHYPRPKKKGKSTDSFYVGGDQVVLKGQTVKVPNLGYVRMKEPLKYGGKINSMTISRQADKWFVSFSIDVEFSPVPTENQGRVGVDLGINALATMSKGEVLKWNTPKPLQSSLKRLKRMSRGLSRKQRGSNGFKRLKQRIARLHMRISNLRKDVLHKLTSYLTSHFSEIVIEDLNVRGMMANKRLARHIADVGMFEIRRQLTYKSEWRGNLLHIADRFFPSSKLCSGCGEKNTGLKLSDRTYKCGCGAKIDRDFNASINLENYPCTVS</sequence>
<evidence type="ECO:0000256" key="4">
    <source>
        <dbReference type="ARBA" id="ARBA00022833"/>
    </source>
</evidence>
<evidence type="ECO:0000259" key="7">
    <source>
        <dbReference type="Pfam" id="PF01385"/>
    </source>
</evidence>
<keyword evidence="5" id="KW-0238">DNA-binding</keyword>
<comment type="caution">
    <text evidence="10">The sequence shown here is derived from an EMBL/GenBank/DDBJ whole genome shotgun (WGS) entry which is preliminary data.</text>
</comment>
<keyword evidence="6" id="KW-0233">DNA recombination</keyword>
<dbReference type="AlphaFoldDB" id="A0A8H9K5E6"/>
<protein>
    <submittedName>
        <fullName evidence="10">Transposase</fullName>
    </submittedName>
</protein>
<dbReference type="NCBIfam" id="NF040570">
    <property type="entry name" value="guided_TnpB"/>
    <property type="match status" value="1"/>
</dbReference>
<dbReference type="InterPro" id="IPR010095">
    <property type="entry name" value="Cas12f1-like_TNB"/>
</dbReference>
<keyword evidence="2" id="KW-0815">Transposition</keyword>
<keyword evidence="4" id="KW-0862">Zinc</keyword>
<dbReference type="Pfam" id="PF01385">
    <property type="entry name" value="OrfB_IS605"/>
    <property type="match status" value="1"/>
</dbReference>
<feature type="domain" description="Cas12f1-like TNB" evidence="8">
    <location>
        <begin position="295"/>
        <end position="359"/>
    </location>
</feature>
<evidence type="ECO:0000256" key="3">
    <source>
        <dbReference type="ARBA" id="ARBA00022723"/>
    </source>
</evidence>
<evidence type="ECO:0000313" key="10">
    <source>
        <dbReference type="EMBL" id="HAS8538286.1"/>
    </source>
</evidence>
<feature type="domain" description="Probable transposase IS891/IS1136/IS1341" evidence="7">
    <location>
        <begin position="165"/>
        <end position="280"/>
    </location>
</feature>
<comment type="similarity">
    <text evidence="1">In the C-terminal section; belongs to the transposase 35 family.</text>
</comment>
<dbReference type="InterPro" id="IPR021027">
    <property type="entry name" value="Transposase_put_HTH"/>
</dbReference>
<dbReference type="GO" id="GO:0006310">
    <property type="term" value="P:DNA recombination"/>
    <property type="evidence" value="ECO:0007669"/>
    <property type="project" value="UniProtKB-KW"/>
</dbReference>
<reference evidence="10" key="1">
    <citation type="journal article" date="2018" name="Genome Biol.">
        <title>SKESA: strategic k-mer extension for scrupulous assemblies.</title>
        <authorList>
            <person name="Souvorov A."/>
            <person name="Agarwala R."/>
            <person name="Lipman D.J."/>
        </authorList>
    </citation>
    <scope>NUCLEOTIDE SEQUENCE</scope>
    <source>
        <strain evidence="10">BCW_3452</strain>
    </source>
</reference>
<evidence type="ECO:0000256" key="5">
    <source>
        <dbReference type="ARBA" id="ARBA00023125"/>
    </source>
</evidence>
<feature type="domain" description="Transposase putative helix-turn-helix" evidence="9">
    <location>
        <begin position="1"/>
        <end position="43"/>
    </location>
</feature>
<evidence type="ECO:0000259" key="8">
    <source>
        <dbReference type="Pfam" id="PF07282"/>
    </source>
</evidence>
<name>A0A8H9K5E6_VIBVL</name>
<dbReference type="GO" id="GO:0032196">
    <property type="term" value="P:transposition"/>
    <property type="evidence" value="ECO:0007669"/>
    <property type="project" value="UniProtKB-KW"/>
</dbReference>
<keyword evidence="3" id="KW-0479">Metal-binding</keyword>
<reference evidence="10" key="2">
    <citation type="submission" date="2019-01" db="EMBL/GenBank/DDBJ databases">
        <authorList>
            <consortium name="NCBI Pathogen Detection Project"/>
        </authorList>
    </citation>
    <scope>NUCLEOTIDE SEQUENCE</scope>
    <source>
        <strain evidence="10">BCW_3452</strain>
    </source>
</reference>
<dbReference type="NCBIfam" id="TIGR01766">
    <property type="entry name" value="IS200/IS605 family accessory protein TnpB-like domain"/>
    <property type="match status" value="1"/>
</dbReference>
<organism evidence="10">
    <name type="scientific">Vibrio vulnificus</name>
    <dbReference type="NCBI Taxonomy" id="672"/>
    <lineage>
        <taxon>Bacteria</taxon>
        <taxon>Pseudomonadati</taxon>
        <taxon>Pseudomonadota</taxon>
        <taxon>Gammaproteobacteria</taxon>
        <taxon>Vibrionales</taxon>
        <taxon>Vibrionaceae</taxon>
        <taxon>Vibrio</taxon>
    </lineage>
</organism>
<dbReference type="GO" id="GO:0003677">
    <property type="term" value="F:DNA binding"/>
    <property type="evidence" value="ECO:0007669"/>
    <property type="project" value="UniProtKB-KW"/>
</dbReference>
<evidence type="ECO:0000259" key="9">
    <source>
        <dbReference type="Pfam" id="PF12323"/>
    </source>
</evidence>
<proteinExistence type="inferred from homology"/>
<evidence type="ECO:0000256" key="6">
    <source>
        <dbReference type="ARBA" id="ARBA00023172"/>
    </source>
</evidence>
<dbReference type="Proteomes" id="UP000863257">
    <property type="component" value="Unassembled WGS sequence"/>
</dbReference>
<evidence type="ECO:0000256" key="2">
    <source>
        <dbReference type="ARBA" id="ARBA00022578"/>
    </source>
</evidence>
<accession>A0A8H9K5E6</accession>
<dbReference type="Pfam" id="PF12323">
    <property type="entry name" value="HTH_OrfB_IS605"/>
    <property type="match status" value="1"/>
</dbReference>